<evidence type="ECO:0000256" key="2">
    <source>
        <dbReference type="ARBA" id="ARBA00045578"/>
    </source>
</evidence>
<sequence length="128" mass="14041">MHLQAPYTYLSPGFYFDHNDVAREDVGHSFSKLAGEKSEDSGASPEATKPARQLCPLPGRTVQKPFQHEWGKTADAMEATVVMEKNLNQALLDLHALGSACADSQLSDFLESHFGCEQVKLSKKMATT</sequence>
<evidence type="ECO:0000256" key="6">
    <source>
        <dbReference type="SAM" id="MobiDB-lite"/>
    </source>
</evidence>
<accession>A0A9W2WV18</accession>
<evidence type="ECO:0000313" key="9">
    <source>
        <dbReference type="RefSeq" id="XP_054942898.1"/>
    </source>
</evidence>
<evidence type="ECO:0000256" key="5">
    <source>
        <dbReference type="RuleBase" id="RU361145"/>
    </source>
</evidence>
<comment type="subcellular location">
    <subcellularLocation>
        <location evidence="1">Autolysosome</location>
    </subcellularLocation>
</comment>
<comment type="function">
    <text evidence="2">Stores iron in a soluble, non-toxic, readily available form. Important for iron homeostasis. Iron is taken up in the ferrous form and deposited as ferric hydroxides after oxidation. Also plays a role in delivery of iron to cells. Mediates iron uptake in capsule cells of the developing kidney. Delivery to lysosomes by the cargo receptor NCOA4 for autophagic degradation and release or iron.</text>
</comment>
<dbReference type="Proteomes" id="UP000248484">
    <property type="component" value="Chromosome 9"/>
</dbReference>
<dbReference type="InterPro" id="IPR009040">
    <property type="entry name" value="Ferritin-like_diiron"/>
</dbReference>
<dbReference type="AlphaFoldDB" id="A0A9W2WV18"/>
<dbReference type="OrthoDB" id="10344232at2759"/>
<feature type="region of interest" description="Disordered" evidence="6">
    <location>
        <begin position="32"/>
        <end position="58"/>
    </location>
</feature>
<name>A0A9W2WV18_PHYMC</name>
<feature type="binding site" evidence="4">
    <location>
        <position position="118"/>
    </location>
    <ligand>
        <name>Fe cation</name>
        <dbReference type="ChEBI" id="CHEBI:24875"/>
        <label>1</label>
    </ligand>
</feature>
<dbReference type="InterPro" id="IPR009078">
    <property type="entry name" value="Ferritin-like_SF"/>
</dbReference>
<organism evidence="8 9">
    <name type="scientific">Physeter macrocephalus</name>
    <name type="common">Sperm whale</name>
    <name type="synonym">Physeter catodon</name>
    <dbReference type="NCBI Taxonomy" id="9755"/>
    <lineage>
        <taxon>Eukaryota</taxon>
        <taxon>Metazoa</taxon>
        <taxon>Chordata</taxon>
        <taxon>Craniata</taxon>
        <taxon>Vertebrata</taxon>
        <taxon>Euteleostomi</taxon>
        <taxon>Mammalia</taxon>
        <taxon>Eutheria</taxon>
        <taxon>Laurasiatheria</taxon>
        <taxon>Artiodactyla</taxon>
        <taxon>Whippomorpha</taxon>
        <taxon>Cetacea</taxon>
        <taxon>Odontoceti</taxon>
        <taxon>Physeteridae</taxon>
        <taxon>Physeter</taxon>
    </lineage>
</organism>
<proteinExistence type="inferred from homology"/>
<dbReference type="InterPro" id="IPR001519">
    <property type="entry name" value="Ferritin"/>
</dbReference>
<feature type="binding site" evidence="4">
    <location>
        <position position="84"/>
    </location>
    <ligand>
        <name>Fe cation</name>
        <dbReference type="ChEBI" id="CHEBI:24875"/>
        <label>1</label>
    </ligand>
</feature>
<dbReference type="PANTHER" id="PTHR11431:SF47">
    <property type="entry name" value="FERRITIN LIGHT CHAIN"/>
    <property type="match status" value="1"/>
</dbReference>
<gene>
    <name evidence="9" type="primary">LOC102982750</name>
</gene>
<keyword evidence="4 5" id="KW-0408">Iron</keyword>
<dbReference type="GO" id="GO:0006879">
    <property type="term" value="P:intracellular iron ion homeostasis"/>
    <property type="evidence" value="ECO:0007669"/>
    <property type="project" value="UniProtKB-KW"/>
</dbReference>
<dbReference type="GO" id="GO:0008199">
    <property type="term" value="F:ferric iron binding"/>
    <property type="evidence" value="ECO:0007669"/>
    <property type="project" value="InterPro"/>
</dbReference>
<dbReference type="GO" id="GO:0006826">
    <property type="term" value="P:iron ion transport"/>
    <property type="evidence" value="ECO:0007669"/>
    <property type="project" value="InterPro"/>
</dbReference>
<evidence type="ECO:0000256" key="1">
    <source>
        <dbReference type="ARBA" id="ARBA00044942"/>
    </source>
</evidence>
<keyword evidence="4 5" id="KW-0479">Metal-binding</keyword>
<dbReference type="KEGG" id="pcad:102982750"/>
<dbReference type="Gene3D" id="1.20.1260.10">
    <property type="match status" value="1"/>
</dbReference>
<dbReference type="PROSITE" id="PS50905">
    <property type="entry name" value="FERRITIN_LIKE"/>
    <property type="match status" value="1"/>
</dbReference>
<comment type="similarity">
    <text evidence="5">Belongs to the ferritin family.</text>
</comment>
<protein>
    <recommendedName>
        <fullName evidence="5">Ferritin</fullName>
    </recommendedName>
</protein>
<dbReference type="GeneID" id="102982750"/>
<dbReference type="PANTHER" id="PTHR11431">
    <property type="entry name" value="FERRITIN"/>
    <property type="match status" value="1"/>
</dbReference>
<keyword evidence="5" id="KW-0409">Iron storage</keyword>
<evidence type="ECO:0000256" key="3">
    <source>
        <dbReference type="ARBA" id="ARBA00047045"/>
    </source>
</evidence>
<dbReference type="GO" id="GO:0008198">
    <property type="term" value="F:ferrous iron binding"/>
    <property type="evidence" value="ECO:0007669"/>
    <property type="project" value="TreeGrafter"/>
</dbReference>
<evidence type="ECO:0000256" key="4">
    <source>
        <dbReference type="PIRSR" id="PIRSR601519-1"/>
    </source>
</evidence>
<dbReference type="GO" id="GO:0044754">
    <property type="term" value="C:autolysosome"/>
    <property type="evidence" value="ECO:0007669"/>
    <property type="project" value="UniProtKB-SubCell"/>
</dbReference>
<feature type="domain" description="Ferritin-like diiron" evidence="7">
    <location>
        <begin position="1"/>
        <end position="128"/>
    </location>
</feature>
<dbReference type="SUPFAM" id="SSF47240">
    <property type="entry name" value="Ferritin-like"/>
    <property type="match status" value="1"/>
</dbReference>
<dbReference type="InterPro" id="IPR012347">
    <property type="entry name" value="Ferritin-like"/>
</dbReference>
<evidence type="ECO:0000313" key="8">
    <source>
        <dbReference type="Proteomes" id="UP000248484"/>
    </source>
</evidence>
<comment type="subunit">
    <text evidence="3">Oligomer of 24 subunits. There are two types of subunits: L (light) chain and H (heavy) chain. The major chain can be light or heavy, depending on the species and tissue type. The functional molecule forms a roughly spherical shell with a diameter of 12 nm and contains a central cavity into which the insoluble mineral iron core is deposited. Interacts with NCOA4.</text>
</comment>
<reference evidence="9" key="1">
    <citation type="submission" date="2025-08" db="UniProtKB">
        <authorList>
            <consortium name="RefSeq"/>
        </authorList>
    </citation>
    <scope>IDENTIFICATION</scope>
    <source>
        <tissue evidence="9">Muscle</tissue>
    </source>
</reference>
<keyword evidence="8" id="KW-1185">Reference proteome</keyword>
<evidence type="ECO:0000259" key="7">
    <source>
        <dbReference type="PROSITE" id="PS50905"/>
    </source>
</evidence>
<dbReference type="RefSeq" id="XP_054942898.1">
    <property type="nucleotide sequence ID" value="XM_055086923.1"/>
</dbReference>